<sequence length="397" mass="46855">MDHIPVEILIKIISYLNTYDLMQFCSACENYKCFYKEKSIVRFISFSRKFELQKFHLYRFIITNINYTSIKVLNINCLYWIPNDELRKLISKLENLEVLHALDTKLGITERDVATYNKLKKLAVSIEDNRFHDPFPRFLNVLKSLCLKITVKGLLFNDIYQFFENMKYLEELWIHDDDESFYKIDYDQIAVSLHNLKKLVIKSKTVLPCYDFKYIEQILNKPEGSKRSIFEPREHEIEKSWEIFESLHKDLPCGPIESKTLFLDSHIKHQDTPTQGFRRARSGIQVSCLNHPFQSIAENLKNLRELEIFNCSSCLGSVDLGAYSLIGTFENLQKLTLDIPISLDGLFLKEIFSGSRFFIKCRHLQSVNFLCVAQNEKFIINLCQHLHHTNNLRDFRY</sequence>
<dbReference type="AlphaFoldDB" id="A0AAV8WLZ6"/>
<comment type="caution">
    <text evidence="2">The sequence shown here is derived from an EMBL/GenBank/DDBJ whole genome shotgun (WGS) entry which is preliminary data.</text>
</comment>
<keyword evidence="3" id="KW-1185">Reference proteome</keyword>
<feature type="domain" description="F-box" evidence="1">
    <location>
        <begin position="1"/>
        <end position="44"/>
    </location>
</feature>
<dbReference type="Proteomes" id="UP001162156">
    <property type="component" value="Unassembled WGS sequence"/>
</dbReference>
<dbReference type="InterPro" id="IPR036047">
    <property type="entry name" value="F-box-like_dom_sf"/>
</dbReference>
<reference evidence="2" key="1">
    <citation type="journal article" date="2023" name="Insect Mol. Biol.">
        <title>Genome sequencing provides insights into the evolution of gene families encoding plant cell wall-degrading enzymes in longhorned beetles.</title>
        <authorList>
            <person name="Shin N.R."/>
            <person name="Okamura Y."/>
            <person name="Kirsch R."/>
            <person name="Pauchet Y."/>
        </authorList>
    </citation>
    <scope>NUCLEOTIDE SEQUENCE</scope>
    <source>
        <strain evidence="2">RBIC_L_NR</strain>
    </source>
</reference>
<accession>A0AAV8WLZ6</accession>
<dbReference type="Gene3D" id="3.80.10.10">
    <property type="entry name" value="Ribonuclease Inhibitor"/>
    <property type="match status" value="1"/>
</dbReference>
<evidence type="ECO:0000313" key="3">
    <source>
        <dbReference type="Proteomes" id="UP001162156"/>
    </source>
</evidence>
<protein>
    <recommendedName>
        <fullName evidence="1">F-box domain-containing protein</fullName>
    </recommendedName>
</protein>
<name>A0AAV8WLZ6_9CUCU</name>
<dbReference type="SUPFAM" id="SSF81383">
    <property type="entry name" value="F-box domain"/>
    <property type="match status" value="1"/>
</dbReference>
<dbReference type="SUPFAM" id="SSF52047">
    <property type="entry name" value="RNI-like"/>
    <property type="match status" value="1"/>
</dbReference>
<dbReference type="CDD" id="cd09917">
    <property type="entry name" value="F-box_SF"/>
    <property type="match status" value="1"/>
</dbReference>
<organism evidence="2 3">
    <name type="scientific">Rhamnusium bicolor</name>
    <dbReference type="NCBI Taxonomy" id="1586634"/>
    <lineage>
        <taxon>Eukaryota</taxon>
        <taxon>Metazoa</taxon>
        <taxon>Ecdysozoa</taxon>
        <taxon>Arthropoda</taxon>
        <taxon>Hexapoda</taxon>
        <taxon>Insecta</taxon>
        <taxon>Pterygota</taxon>
        <taxon>Neoptera</taxon>
        <taxon>Endopterygota</taxon>
        <taxon>Coleoptera</taxon>
        <taxon>Polyphaga</taxon>
        <taxon>Cucujiformia</taxon>
        <taxon>Chrysomeloidea</taxon>
        <taxon>Cerambycidae</taxon>
        <taxon>Lepturinae</taxon>
        <taxon>Rhagiini</taxon>
        <taxon>Rhamnusium</taxon>
    </lineage>
</organism>
<evidence type="ECO:0000259" key="1">
    <source>
        <dbReference type="PROSITE" id="PS50181"/>
    </source>
</evidence>
<dbReference type="PROSITE" id="PS50181">
    <property type="entry name" value="FBOX"/>
    <property type="match status" value="1"/>
</dbReference>
<dbReference type="InterPro" id="IPR032675">
    <property type="entry name" value="LRR_dom_sf"/>
</dbReference>
<evidence type="ECO:0000313" key="2">
    <source>
        <dbReference type="EMBL" id="KAJ8927617.1"/>
    </source>
</evidence>
<dbReference type="InterPro" id="IPR001810">
    <property type="entry name" value="F-box_dom"/>
</dbReference>
<dbReference type="EMBL" id="JANEYF010005580">
    <property type="protein sequence ID" value="KAJ8927617.1"/>
    <property type="molecule type" value="Genomic_DNA"/>
</dbReference>
<proteinExistence type="predicted"/>
<gene>
    <name evidence="2" type="ORF">NQ314_019895</name>
</gene>